<proteinExistence type="predicted"/>
<feature type="transmembrane region" description="Helical" evidence="1">
    <location>
        <begin position="328"/>
        <end position="348"/>
    </location>
</feature>
<dbReference type="OrthoDB" id="1047533at2"/>
<keyword evidence="1" id="KW-0812">Transmembrane</keyword>
<name>A0A364Y234_9BACT</name>
<comment type="caution">
    <text evidence="2">The sequence shown here is derived from an EMBL/GenBank/DDBJ whole genome shotgun (WGS) entry which is preliminary data.</text>
</comment>
<accession>A0A364Y234</accession>
<evidence type="ECO:0000313" key="3">
    <source>
        <dbReference type="Proteomes" id="UP000251889"/>
    </source>
</evidence>
<keyword evidence="1" id="KW-1133">Transmembrane helix</keyword>
<dbReference type="AlphaFoldDB" id="A0A364Y234"/>
<protein>
    <recommendedName>
        <fullName evidence="4">Transmembrane protein</fullName>
    </recommendedName>
</protein>
<keyword evidence="3" id="KW-1185">Reference proteome</keyword>
<dbReference type="EMBL" id="QMFY01000005">
    <property type="protein sequence ID" value="RAW00830.1"/>
    <property type="molecule type" value="Genomic_DNA"/>
</dbReference>
<dbReference type="RefSeq" id="WP_112746987.1">
    <property type="nucleotide sequence ID" value="NZ_QMFY01000005.1"/>
</dbReference>
<dbReference type="Proteomes" id="UP000251889">
    <property type="component" value="Unassembled WGS sequence"/>
</dbReference>
<evidence type="ECO:0008006" key="4">
    <source>
        <dbReference type="Google" id="ProtNLM"/>
    </source>
</evidence>
<evidence type="ECO:0000256" key="1">
    <source>
        <dbReference type="SAM" id="Phobius"/>
    </source>
</evidence>
<keyword evidence="1" id="KW-0472">Membrane</keyword>
<sequence length="351" mass="40189">MRVVNQIIAVASTLIMLSSCENKVTIETTVNEDGSVDKSFTIPKGDTAKGDYAIKTFGVLVKDGWTKTSSITRPASVDKDGAIHSAEFKINYTKAFPSVKEMNEALGYYSDTTLQTTAIFEKRFRWFYTYIFYSETYHPINKLSLPIDDYITREDSAFIDRLPAEGKKISKADSVYLASLNDKIFEKYGLDAVKEEYFQIMLTLIRSQKIEKRWEDTLRVHTVSLFKQLTEDKNIEADYLPKQMEAIGIPLDYIVAQKEFDALSKRLELKLAFITWTVDGKYNNIINMPGEVVNTNADSISGNRLFFNPPAVKFIFKTHTLYAESRKMNYWAVIVSVLIIGFTIFLFVRKK</sequence>
<reference evidence="2 3" key="1">
    <citation type="submission" date="2018-06" db="EMBL/GenBank/DDBJ databases">
        <title>Chryseolinea flavus sp. nov., a member of the phylum Bacteroidetes isolated from soil.</title>
        <authorList>
            <person name="Li Y."/>
            <person name="Wang J."/>
        </authorList>
    </citation>
    <scope>NUCLEOTIDE SEQUENCE [LARGE SCALE GENOMIC DNA]</scope>
    <source>
        <strain evidence="2 3">SDU1-6</strain>
    </source>
</reference>
<evidence type="ECO:0000313" key="2">
    <source>
        <dbReference type="EMBL" id="RAW00830.1"/>
    </source>
</evidence>
<gene>
    <name evidence="2" type="ORF">DQQ10_11320</name>
</gene>
<dbReference type="PROSITE" id="PS51257">
    <property type="entry name" value="PROKAR_LIPOPROTEIN"/>
    <property type="match status" value="1"/>
</dbReference>
<organism evidence="2 3">
    <name type="scientific">Pseudochryseolinea flava</name>
    <dbReference type="NCBI Taxonomy" id="2059302"/>
    <lineage>
        <taxon>Bacteria</taxon>
        <taxon>Pseudomonadati</taxon>
        <taxon>Bacteroidota</taxon>
        <taxon>Cytophagia</taxon>
        <taxon>Cytophagales</taxon>
        <taxon>Fulvivirgaceae</taxon>
        <taxon>Pseudochryseolinea</taxon>
    </lineage>
</organism>